<protein>
    <submittedName>
        <fullName evidence="3">Nitrogen fixation protein NifZ</fullName>
    </submittedName>
</protein>
<evidence type="ECO:0000313" key="3">
    <source>
        <dbReference type="EMBL" id="SDR77998.1"/>
    </source>
</evidence>
<gene>
    <name evidence="3" type="ORF">SAMN05216221_0293</name>
</gene>
<dbReference type="RefSeq" id="WP_090347280.1">
    <property type="nucleotide sequence ID" value="NZ_LT629751.1"/>
</dbReference>
<comment type="similarity">
    <text evidence="1">Belongs to the NifZ family.</text>
</comment>
<accession>A0A1H1LTQ5</accession>
<dbReference type="OrthoDB" id="9801083at2"/>
<organism evidence="3 4">
    <name type="scientific">Pseudomonas oryzae</name>
    <dbReference type="NCBI Taxonomy" id="1392877"/>
    <lineage>
        <taxon>Bacteria</taxon>
        <taxon>Pseudomonadati</taxon>
        <taxon>Pseudomonadota</taxon>
        <taxon>Gammaproteobacteria</taxon>
        <taxon>Pseudomonadales</taxon>
        <taxon>Pseudomonadaceae</taxon>
        <taxon>Pseudomonas</taxon>
    </lineage>
</organism>
<evidence type="ECO:0000256" key="2">
    <source>
        <dbReference type="ARBA" id="ARBA00023231"/>
    </source>
</evidence>
<dbReference type="AlphaFoldDB" id="A0A1H1LTQ5"/>
<dbReference type="GO" id="GO:0009399">
    <property type="term" value="P:nitrogen fixation"/>
    <property type="evidence" value="ECO:0007669"/>
    <property type="project" value="InterPro"/>
</dbReference>
<dbReference type="EMBL" id="LT629751">
    <property type="protein sequence ID" value="SDR77998.1"/>
    <property type="molecule type" value="Genomic_DNA"/>
</dbReference>
<name>A0A1H1LTQ5_9PSED</name>
<dbReference type="STRING" id="1392877.SAMN05216221_0293"/>
<evidence type="ECO:0000313" key="4">
    <source>
        <dbReference type="Proteomes" id="UP000243359"/>
    </source>
</evidence>
<evidence type="ECO:0000256" key="1">
    <source>
        <dbReference type="ARBA" id="ARBA00008027"/>
    </source>
</evidence>
<keyword evidence="2" id="KW-0535">Nitrogen fixation</keyword>
<dbReference type="InterPro" id="IPR007415">
    <property type="entry name" value="Nitrogenase_MoFe_mat_NifZ"/>
</dbReference>
<sequence length="160" mass="18036">MSLPQFEYGDEVRVIRNVRNDGTYPGMDTGTLLIRRGSVGCVYDVGTYLQDQLIYRVHFLDSGRTVGCREEELILASEPWTPSLFEFRDNVMALRTFAVRGEVVVEQGQVGSVMRVLRDLPEGVQYHVHFGDGRVLQIPEQSLCLAESPLAKDVEVSDEQ</sequence>
<keyword evidence="4" id="KW-1185">Reference proteome</keyword>
<dbReference type="Proteomes" id="UP000243359">
    <property type="component" value="Chromosome I"/>
</dbReference>
<reference evidence="4" key="1">
    <citation type="submission" date="2016-10" db="EMBL/GenBank/DDBJ databases">
        <authorList>
            <person name="Varghese N."/>
            <person name="Submissions S."/>
        </authorList>
    </citation>
    <scope>NUCLEOTIDE SEQUENCE [LARGE SCALE GENOMIC DNA]</scope>
    <source>
        <strain evidence="4">KCTC 32247</strain>
    </source>
</reference>
<dbReference type="Pfam" id="PF04319">
    <property type="entry name" value="NifZ"/>
    <property type="match status" value="1"/>
</dbReference>
<proteinExistence type="inferred from homology"/>